<feature type="compositionally biased region" description="Basic residues" evidence="1">
    <location>
        <begin position="317"/>
        <end position="326"/>
    </location>
</feature>
<feature type="region of interest" description="Disordered" evidence="1">
    <location>
        <begin position="35"/>
        <end position="67"/>
    </location>
</feature>
<dbReference type="PANTHER" id="PTHR21398:SF1">
    <property type="entry name" value="FI03705P"/>
    <property type="match status" value="1"/>
</dbReference>
<dbReference type="EMBL" id="OUUW01000007">
    <property type="protein sequence ID" value="SPP83326.1"/>
    <property type="molecule type" value="Genomic_DNA"/>
</dbReference>
<protein>
    <submittedName>
        <fullName evidence="2">Uncharacterized protein</fullName>
    </submittedName>
</protein>
<dbReference type="AlphaFoldDB" id="A0A3B0KC90"/>
<keyword evidence="3" id="KW-1185">Reference proteome</keyword>
<dbReference type="PANTHER" id="PTHR21398">
    <property type="entry name" value="AGAP007094-PA"/>
    <property type="match status" value="1"/>
</dbReference>
<dbReference type="SMART" id="SM00718">
    <property type="entry name" value="DM4_12"/>
    <property type="match status" value="1"/>
</dbReference>
<dbReference type="OrthoDB" id="6617264at2759"/>
<reference evidence="3" key="1">
    <citation type="submission" date="2018-01" db="EMBL/GenBank/DDBJ databases">
        <authorList>
            <person name="Alioto T."/>
            <person name="Alioto T."/>
        </authorList>
    </citation>
    <scope>NUCLEOTIDE SEQUENCE [LARGE SCALE GENOMIC DNA]</scope>
</reference>
<proteinExistence type="predicted"/>
<dbReference type="InterPro" id="IPR006631">
    <property type="entry name" value="DM4_12"/>
</dbReference>
<dbReference type="Pfam" id="PF07841">
    <property type="entry name" value="DM4_12"/>
    <property type="match status" value="1"/>
</dbReference>
<sequence length="456" mass="51441">MKMAKTIRVIGCAGVTAMLILLLRLCLLRNDRPADTEGHNSNRSHQVVVSAVPPPPPPPTRTSLLGAPANDSWRQQMLRLHRQKRYLLFPEGSSFQLVFDIIIPIVGYTNYAILGITCAVAWELPSKAPSELIENVLTRINDGTIGTVRRNGSAPDPDPIPYPNRSPANWQPVHAPTAVPRPPDRPAYTANSHGSYYTNILRSGSTAAAATAAATSAYANVNGNANANGQQATWPGPANWHARQSVRKWQQPRTGDGAADPTPPDNWWRRNKDRLQQNWREKQRIWTDQPKWDIDYSQRPRRLLKSPPQHHIYPVFGKRRRRRRRRGESESLELDPHFERLHLQQHLSSRQLLFGKIERLYRARQLNGTACVLRALCESAQRQQQSGGGNGRRAAQPQSFIMELLSAIFQLPASDDGQEVDSLALEHISPHYLEAHRQQGNCLELYSDCQHAFWMA</sequence>
<dbReference type="OMA" id="AIPANWH"/>
<dbReference type="Proteomes" id="UP000268350">
    <property type="component" value="Unassembled WGS sequence"/>
</dbReference>
<evidence type="ECO:0000313" key="2">
    <source>
        <dbReference type="EMBL" id="SPP83326.1"/>
    </source>
</evidence>
<evidence type="ECO:0000256" key="1">
    <source>
        <dbReference type="SAM" id="MobiDB-lite"/>
    </source>
</evidence>
<feature type="region of interest" description="Disordered" evidence="1">
    <location>
        <begin position="228"/>
        <end position="270"/>
    </location>
</feature>
<accession>A0A3B0KC90</accession>
<evidence type="ECO:0000313" key="3">
    <source>
        <dbReference type="Proteomes" id="UP000268350"/>
    </source>
</evidence>
<feature type="region of interest" description="Disordered" evidence="1">
    <location>
        <begin position="145"/>
        <end position="170"/>
    </location>
</feature>
<name>A0A3B0KC90_DROGU</name>
<organism evidence="2 3">
    <name type="scientific">Drosophila guanche</name>
    <name type="common">Fruit fly</name>
    <dbReference type="NCBI Taxonomy" id="7266"/>
    <lineage>
        <taxon>Eukaryota</taxon>
        <taxon>Metazoa</taxon>
        <taxon>Ecdysozoa</taxon>
        <taxon>Arthropoda</taxon>
        <taxon>Hexapoda</taxon>
        <taxon>Insecta</taxon>
        <taxon>Pterygota</taxon>
        <taxon>Neoptera</taxon>
        <taxon>Endopterygota</taxon>
        <taxon>Diptera</taxon>
        <taxon>Brachycera</taxon>
        <taxon>Muscomorpha</taxon>
        <taxon>Ephydroidea</taxon>
        <taxon>Drosophilidae</taxon>
        <taxon>Drosophila</taxon>
        <taxon>Sophophora</taxon>
    </lineage>
</organism>
<feature type="region of interest" description="Disordered" evidence="1">
    <location>
        <begin position="300"/>
        <end position="330"/>
    </location>
</feature>
<gene>
    <name evidence="2" type="ORF">DGUA_6G018166</name>
</gene>